<evidence type="ECO:0000256" key="2">
    <source>
        <dbReference type="ARBA" id="ARBA00023235"/>
    </source>
</evidence>
<comment type="similarity">
    <text evidence="1">Belongs to the PhzF family.</text>
</comment>
<gene>
    <name evidence="3" type="ORF">V3I05_05520</name>
</gene>
<dbReference type="Proteomes" id="UP001434737">
    <property type="component" value="Chromosome"/>
</dbReference>
<protein>
    <submittedName>
        <fullName evidence="3">PhzF family phenazine biosynthesis protein</fullName>
    </submittedName>
</protein>
<name>A0ABZ3F238_9HELI</name>
<reference evidence="3 4" key="1">
    <citation type="submission" date="2024-02" db="EMBL/GenBank/DDBJ databases">
        <title>Genome and pathogenicity analysis of Helicobacter mastomyrinus isolated from mice.</title>
        <authorList>
            <person name="Zhu L."/>
        </authorList>
    </citation>
    <scope>NUCLEOTIDE SEQUENCE [LARGE SCALE GENOMIC DNA]</scope>
    <source>
        <strain evidence="3 4">Hm-17</strain>
    </source>
</reference>
<dbReference type="PANTHER" id="PTHR13774">
    <property type="entry name" value="PHENAZINE BIOSYNTHESIS PROTEIN"/>
    <property type="match status" value="1"/>
</dbReference>
<dbReference type="PANTHER" id="PTHR13774:SF17">
    <property type="entry name" value="PHENAZINE BIOSYNTHESIS-LIKE DOMAIN-CONTAINING PROTEIN"/>
    <property type="match status" value="1"/>
</dbReference>
<evidence type="ECO:0000313" key="3">
    <source>
        <dbReference type="EMBL" id="XAM17153.1"/>
    </source>
</evidence>
<dbReference type="RefSeq" id="WP_300450516.1">
    <property type="nucleotide sequence ID" value="NZ_CP145316.1"/>
</dbReference>
<dbReference type="Pfam" id="PF02567">
    <property type="entry name" value="PhzC-PhzF"/>
    <property type="match status" value="1"/>
</dbReference>
<keyword evidence="4" id="KW-1185">Reference proteome</keyword>
<dbReference type="Gene3D" id="3.10.310.10">
    <property type="entry name" value="Diaminopimelate Epimerase, Chain A, domain 1"/>
    <property type="match status" value="1"/>
</dbReference>
<evidence type="ECO:0000256" key="1">
    <source>
        <dbReference type="ARBA" id="ARBA00008270"/>
    </source>
</evidence>
<sequence length="149" mass="16532">MDFPSFQLTPISVTQEMSEAIGYMPQKAYLGRDSVCILDENQVINATPDIAKVKHLQGELLHITSKGSKYDIVSRSFAPKHGVAEDPVCGSGHCHLVPLWSEILNRAKITAYQASKRGGVLYCEYQKERVKLAGKAYLYSINDIQNLSS</sequence>
<organism evidence="3 4">
    <name type="scientific">Helicobacter mastomyrinus</name>
    <dbReference type="NCBI Taxonomy" id="287948"/>
    <lineage>
        <taxon>Bacteria</taxon>
        <taxon>Pseudomonadati</taxon>
        <taxon>Campylobacterota</taxon>
        <taxon>Epsilonproteobacteria</taxon>
        <taxon>Campylobacterales</taxon>
        <taxon>Helicobacteraceae</taxon>
        <taxon>Helicobacter</taxon>
    </lineage>
</organism>
<accession>A0ABZ3F238</accession>
<evidence type="ECO:0000313" key="4">
    <source>
        <dbReference type="Proteomes" id="UP001434737"/>
    </source>
</evidence>
<dbReference type="SUPFAM" id="SSF54506">
    <property type="entry name" value="Diaminopimelate epimerase-like"/>
    <property type="match status" value="1"/>
</dbReference>
<keyword evidence="2" id="KW-0413">Isomerase</keyword>
<proteinExistence type="inferred from homology"/>
<dbReference type="EMBL" id="CP145316">
    <property type="protein sequence ID" value="XAM17153.1"/>
    <property type="molecule type" value="Genomic_DNA"/>
</dbReference>
<dbReference type="InterPro" id="IPR003719">
    <property type="entry name" value="Phenazine_PhzF-like"/>
</dbReference>